<dbReference type="RefSeq" id="WP_068888967.1">
    <property type="nucleotide sequence ID" value="NZ_CBCRUU010000014.1"/>
</dbReference>
<organism evidence="2 3">
    <name type="scientific">Acinetobacter celticus</name>
    <dbReference type="NCBI Taxonomy" id="1891224"/>
    <lineage>
        <taxon>Bacteria</taxon>
        <taxon>Pseudomonadati</taxon>
        <taxon>Pseudomonadota</taxon>
        <taxon>Gammaproteobacteria</taxon>
        <taxon>Moraxellales</taxon>
        <taxon>Moraxellaceae</taxon>
        <taxon>Acinetobacter</taxon>
    </lineage>
</organism>
<dbReference type="GO" id="GO:0003677">
    <property type="term" value="F:DNA binding"/>
    <property type="evidence" value="ECO:0007669"/>
    <property type="project" value="InterPro"/>
</dbReference>
<dbReference type="STRING" id="1891224.BBP83_11230"/>
<sequence length="112" mass="12438">MSINGKLLERGNRLKAERKRLKLTQPAMGELLGVAVGSIVRYEKQGDPLNQNQLEALHASGFDTFYITFGQRLANLTEDEYQVLEAFRSTKEEAKLGFIGMAKAYAQTNAAS</sequence>
<comment type="caution">
    <text evidence="2">The sequence shown here is derived from an EMBL/GenBank/DDBJ whole genome shotgun (WGS) entry which is preliminary data.</text>
</comment>
<keyword evidence="3" id="KW-1185">Reference proteome</keyword>
<dbReference type="InterPro" id="IPR001387">
    <property type="entry name" value="Cro/C1-type_HTH"/>
</dbReference>
<dbReference type="PROSITE" id="PS50943">
    <property type="entry name" value="HTH_CROC1"/>
    <property type="match status" value="1"/>
</dbReference>
<accession>A0A1C3CUN7</accession>
<dbReference type="InterPro" id="IPR010982">
    <property type="entry name" value="Lambda_DNA-bd_dom_sf"/>
</dbReference>
<evidence type="ECO:0000313" key="3">
    <source>
        <dbReference type="Proteomes" id="UP000186553"/>
    </source>
</evidence>
<evidence type="ECO:0000313" key="2">
    <source>
        <dbReference type="EMBL" id="ODA12453.1"/>
    </source>
</evidence>
<protein>
    <submittedName>
        <fullName evidence="2">Transcriptional regulator</fullName>
    </submittedName>
</protein>
<dbReference type="OrthoDB" id="6693611at2"/>
<evidence type="ECO:0000259" key="1">
    <source>
        <dbReference type="PROSITE" id="PS50943"/>
    </source>
</evidence>
<dbReference type="SUPFAM" id="SSF47413">
    <property type="entry name" value="lambda repressor-like DNA-binding domains"/>
    <property type="match status" value="1"/>
</dbReference>
<dbReference type="AlphaFoldDB" id="A0A1C3CUN7"/>
<name>A0A1C3CUN7_9GAMM</name>
<dbReference type="EMBL" id="MBDL01000011">
    <property type="protein sequence ID" value="ODA12453.1"/>
    <property type="molecule type" value="Genomic_DNA"/>
</dbReference>
<dbReference type="Proteomes" id="UP000186553">
    <property type="component" value="Unassembled WGS sequence"/>
</dbReference>
<proteinExistence type="predicted"/>
<dbReference type="Gene3D" id="1.10.260.40">
    <property type="entry name" value="lambda repressor-like DNA-binding domains"/>
    <property type="match status" value="1"/>
</dbReference>
<dbReference type="CDD" id="cd00093">
    <property type="entry name" value="HTH_XRE"/>
    <property type="match status" value="1"/>
</dbReference>
<gene>
    <name evidence="2" type="ORF">BBP83_11230</name>
</gene>
<feature type="domain" description="HTH cro/C1-type" evidence="1">
    <location>
        <begin position="14"/>
        <end position="44"/>
    </location>
</feature>
<reference evidence="2 3" key="1">
    <citation type="submission" date="2016-07" db="EMBL/GenBank/DDBJ databases">
        <title>Acinetobacter sp. ANC 4603.</title>
        <authorList>
            <person name="Radolfova-Krizova L."/>
            <person name="Nemec A."/>
        </authorList>
    </citation>
    <scope>NUCLEOTIDE SEQUENCE [LARGE SCALE GENOMIC DNA]</scope>
    <source>
        <strain evidence="2 3">ANC 4603</strain>
    </source>
</reference>